<protein>
    <recommendedName>
        <fullName evidence="8">Steroid dehydrogenase</fullName>
    </recommendedName>
</protein>
<evidence type="ECO:0000313" key="6">
    <source>
        <dbReference type="EMBL" id="CAL5135121.1"/>
    </source>
</evidence>
<dbReference type="InterPro" id="IPR002347">
    <property type="entry name" value="SDR_fam"/>
</dbReference>
<dbReference type="PANTHER" id="PTHR43899:SF13">
    <property type="entry name" value="RH59310P"/>
    <property type="match status" value="1"/>
</dbReference>
<organism evidence="6 7">
    <name type="scientific">Calicophoron daubneyi</name>
    <name type="common">Rumen fluke</name>
    <name type="synonym">Paramphistomum daubneyi</name>
    <dbReference type="NCBI Taxonomy" id="300641"/>
    <lineage>
        <taxon>Eukaryota</taxon>
        <taxon>Metazoa</taxon>
        <taxon>Spiralia</taxon>
        <taxon>Lophotrochozoa</taxon>
        <taxon>Platyhelminthes</taxon>
        <taxon>Trematoda</taxon>
        <taxon>Digenea</taxon>
        <taxon>Plagiorchiida</taxon>
        <taxon>Pronocephalata</taxon>
        <taxon>Paramphistomoidea</taxon>
        <taxon>Paramphistomidae</taxon>
        <taxon>Calicophoron</taxon>
    </lineage>
</organism>
<comment type="subcellular location">
    <subcellularLocation>
        <location evidence="1">Endoplasmic reticulum</location>
    </subcellularLocation>
</comment>
<evidence type="ECO:0000256" key="4">
    <source>
        <dbReference type="RuleBase" id="RU000363"/>
    </source>
</evidence>
<dbReference type="PRINTS" id="PR00080">
    <property type="entry name" value="SDRFAMILY"/>
</dbReference>
<dbReference type="PIRSF" id="PIRSF000126">
    <property type="entry name" value="11-beta-HSD1"/>
    <property type="match status" value="1"/>
</dbReference>
<dbReference type="Gene3D" id="3.40.50.720">
    <property type="entry name" value="NAD(P)-binding Rossmann-like Domain"/>
    <property type="match status" value="1"/>
</dbReference>
<keyword evidence="5" id="KW-1133">Transmembrane helix</keyword>
<evidence type="ECO:0000313" key="7">
    <source>
        <dbReference type="Proteomes" id="UP001497525"/>
    </source>
</evidence>
<dbReference type="InterPro" id="IPR036291">
    <property type="entry name" value="NAD(P)-bd_dom_sf"/>
</dbReference>
<keyword evidence="5" id="KW-0472">Membrane</keyword>
<dbReference type="InterPro" id="IPR051019">
    <property type="entry name" value="VLCFA-Steroid_DH"/>
</dbReference>
<evidence type="ECO:0000256" key="2">
    <source>
        <dbReference type="ARBA" id="ARBA00006484"/>
    </source>
</evidence>
<evidence type="ECO:0000256" key="3">
    <source>
        <dbReference type="ARBA" id="ARBA00023002"/>
    </source>
</evidence>
<reference evidence="6" key="1">
    <citation type="submission" date="2024-06" db="EMBL/GenBank/DDBJ databases">
        <authorList>
            <person name="Liu X."/>
            <person name="Lenzi L."/>
            <person name="Haldenby T S."/>
            <person name="Uol C."/>
        </authorList>
    </citation>
    <scope>NUCLEOTIDE SEQUENCE</scope>
</reference>
<feature type="transmembrane region" description="Helical" evidence="5">
    <location>
        <begin position="6"/>
        <end position="29"/>
    </location>
</feature>
<proteinExistence type="inferred from homology"/>
<comment type="caution">
    <text evidence="6">The sequence shown here is derived from an EMBL/GenBank/DDBJ whole genome shotgun (WGS) entry which is preliminary data.</text>
</comment>
<keyword evidence="5" id="KW-0812">Transmembrane</keyword>
<dbReference type="AlphaFoldDB" id="A0AAV2TFN3"/>
<evidence type="ECO:0000256" key="1">
    <source>
        <dbReference type="ARBA" id="ARBA00004240"/>
    </source>
</evidence>
<gene>
    <name evidence="6" type="ORF">CDAUBV1_LOCUS9178</name>
</gene>
<comment type="similarity">
    <text evidence="2 4">Belongs to the short-chain dehydrogenases/reductases (SDR) family.</text>
</comment>
<dbReference type="GO" id="GO:0016491">
    <property type="term" value="F:oxidoreductase activity"/>
    <property type="evidence" value="ECO:0007669"/>
    <property type="project" value="UniProtKB-KW"/>
</dbReference>
<evidence type="ECO:0008006" key="8">
    <source>
        <dbReference type="Google" id="ProtNLM"/>
    </source>
</evidence>
<dbReference type="PANTHER" id="PTHR43899">
    <property type="entry name" value="RH59310P"/>
    <property type="match status" value="1"/>
</dbReference>
<dbReference type="PRINTS" id="PR00081">
    <property type="entry name" value="GDHRDH"/>
</dbReference>
<dbReference type="GO" id="GO:0005783">
    <property type="term" value="C:endoplasmic reticulum"/>
    <property type="evidence" value="ECO:0007669"/>
    <property type="project" value="UniProtKB-SubCell"/>
</dbReference>
<dbReference type="CDD" id="cd05356">
    <property type="entry name" value="17beta-HSD1_like_SDR_c"/>
    <property type="match status" value="1"/>
</dbReference>
<evidence type="ECO:0000256" key="5">
    <source>
        <dbReference type="SAM" id="Phobius"/>
    </source>
</evidence>
<dbReference type="SUPFAM" id="SSF51735">
    <property type="entry name" value="NAD(P)-binding Rossmann-fold domains"/>
    <property type="match status" value="1"/>
</dbReference>
<name>A0AAV2TFN3_CALDB</name>
<dbReference type="EMBL" id="CAXLJL010000245">
    <property type="protein sequence ID" value="CAL5135121.1"/>
    <property type="molecule type" value="Genomic_DNA"/>
</dbReference>
<keyword evidence="3" id="KW-0560">Oxidoreductase</keyword>
<dbReference type="Proteomes" id="UP001497525">
    <property type="component" value="Unassembled WGS sequence"/>
</dbReference>
<dbReference type="PROSITE" id="PS00061">
    <property type="entry name" value="ADH_SHORT"/>
    <property type="match status" value="1"/>
</dbReference>
<sequence length="310" mass="34102">MFPYLFSSICVLLLWKTIIPPILIIYQYTLGRYLYGKRRQLRAAGEWAIITGGTDGIGKAFAEELASDGLNIMIISRTMEKLKATAHELKLSYGVSVKTVQADFTQMDIYERIQSEVDALSSIACLVNNVGMVNLNPESLAWDKGMQTDNINRYIICNTISAAAMSKIVLPRLIKQNSGGAIINLSSISACVCPPYLAIYASTKAFVKHLSASLSLESIGKNVTIQAVCPAYVATAMVAGHRGFWVVSPRNCASSVLNQLGVEPVTYGHILHALEAFFSSLLPQYVTNDMMEDKLRRAKLRIIQRKKAVS</sequence>
<dbReference type="Pfam" id="PF00106">
    <property type="entry name" value="adh_short"/>
    <property type="match status" value="1"/>
</dbReference>
<dbReference type="InterPro" id="IPR020904">
    <property type="entry name" value="Sc_DH/Rdtase_CS"/>
</dbReference>
<accession>A0AAV2TFN3</accession>